<dbReference type="EMBL" id="CAAKMV010000153">
    <property type="protein sequence ID" value="VIO61781.1"/>
    <property type="molecule type" value="Genomic_DNA"/>
</dbReference>
<sequence>MALIPQRRALLALQNDLTQFGGHVHALTGTVVAGGQAYLAVEHNVNGLWNAILHILYPVTDMDFLINPEAYPLQGQQNGARADLIVREINVNLAGPGYIPGRTFMYFEGKGGASADTALNIRAQMVNYLATAIGNVQGRACWAIGAKGDRVWFYRYTARNVGDNRMVPVDWDGIANTINSPNTRAGQMLAGYRISGGIPGTVGDWVTVQSILEHMSQNYASF</sequence>
<dbReference type="AlphaFoldDB" id="A0A2H3GBV2"/>
<gene>
    <name evidence="1" type="ORF">FUG_LOCUS452772</name>
</gene>
<dbReference type="OrthoDB" id="4975617at2759"/>
<accession>A0A2H3GBV2</accession>
<organism evidence="1">
    <name type="scientific">Gibberella zeae</name>
    <name type="common">Wheat head blight fungus</name>
    <name type="synonym">Fusarium graminearum</name>
    <dbReference type="NCBI Taxonomy" id="5518"/>
    <lineage>
        <taxon>Eukaryota</taxon>
        <taxon>Fungi</taxon>
        <taxon>Dikarya</taxon>
        <taxon>Ascomycota</taxon>
        <taxon>Pezizomycotina</taxon>
        <taxon>Sordariomycetes</taxon>
        <taxon>Hypocreomycetidae</taxon>
        <taxon>Hypocreales</taxon>
        <taxon>Nectriaceae</taxon>
        <taxon>Fusarium</taxon>
    </lineage>
</organism>
<reference evidence="1" key="1">
    <citation type="submission" date="2019-04" db="EMBL/GenBank/DDBJ databases">
        <authorList>
            <person name="Melise S."/>
            <person name="Noan J."/>
            <person name="Okalmin O."/>
        </authorList>
    </citation>
    <scope>NUCLEOTIDE SEQUENCE</scope>
    <source>
        <strain evidence="1">FN9</strain>
    </source>
</reference>
<name>A0A2H3GBV2_GIBZA</name>
<proteinExistence type="predicted"/>
<evidence type="ECO:0000313" key="1">
    <source>
        <dbReference type="EMBL" id="VIO61781.1"/>
    </source>
</evidence>
<protein>
    <submittedName>
        <fullName evidence="1">Uncharacterized protein</fullName>
    </submittedName>
</protein>